<sequence length="168" mass="19420">MARIKVSSVLAIKLIYILFWSPALINYLHQNTEESISKVYCNSSTQGQSDTKATCTNQNFYNLRSSNRNPLQCPLNQRSDNNKEDSNDQSKAVIDAVSKTKDNDDEEKRTSCLNEEGKAVEWFLNMKLPMEFEYMAYDSKDTIQRMHYCEDIRSKSVSTEEYVGSLLW</sequence>
<reference evidence="4" key="1">
    <citation type="submission" date="2022-11" db="UniProtKB">
        <authorList>
            <consortium name="WormBaseParasite"/>
        </authorList>
    </citation>
    <scope>IDENTIFICATION</scope>
</reference>
<dbReference type="Proteomes" id="UP000887578">
    <property type="component" value="Unplaced"/>
</dbReference>
<accession>A0A914QWM3</accession>
<keyword evidence="2" id="KW-0812">Transmembrane</keyword>
<protein>
    <submittedName>
        <fullName evidence="4">Uncharacterized protein</fullName>
    </submittedName>
</protein>
<keyword evidence="2" id="KW-1133">Transmembrane helix</keyword>
<evidence type="ECO:0000313" key="3">
    <source>
        <dbReference type="Proteomes" id="UP000887578"/>
    </source>
</evidence>
<name>A0A914QWM3_9BILA</name>
<feature type="region of interest" description="Disordered" evidence="1">
    <location>
        <begin position="71"/>
        <end position="90"/>
    </location>
</feature>
<evidence type="ECO:0000313" key="4">
    <source>
        <dbReference type="WBParaSite" id="PDA_v2.g6261.t1"/>
    </source>
</evidence>
<feature type="transmembrane region" description="Helical" evidence="2">
    <location>
        <begin position="6"/>
        <end position="28"/>
    </location>
</feature>
<evidence type="ECO:0000256" key="2">
    <source>
        <dbReference type="SAM" id="Phobius"/>
    </source>
</evidence>
<keyword evidence="3" id="KW-1185">Reference proteome</keyword>
<keyword evidence="2" id="KW-0472">Membrane</keyword>
<organism evidence="3 4">
    <name type="scientific">Panagrolaimus davidi</name>
    <dbReference type="NCBI Taxonomy" id="227884"/>
    <lineage>
        <taxon>Eukaryota</taxon>
        <taxon>Metazoa</taxon>
        <taxon>Ecdysozoa</taxon>
        <taxon>Nematoda</taxon>
        <taxon>Chromadorea</taxon>
        <taxon>Rhabditida</taxon>
        <taxon>Tylenchina</taxon>
        <taxon>Panagrolaimomorpha</taxon>
        <taxon>Panagrolaimoidea</taxon>
        <taxon>Panagrolaimidae</taxon>
        <taxon>Panagrolaimus</taxon>
    </lineage>
</organism>
<dbReference type="WBParaSite" id="PDA_v2.g6261.t1">
    <property type="protein sequence ID" value="PDA_v2.g6261.t1"/>
    <property type="gene ID" value="PDA_v2.g6261"/>
</dbReference>
<proteinExistence type="predicted"/>
<evidence type="ECO:0000256" key="1">
    <source>
        <dbReference type="SAM" id="MobiDB-lite"/>
    </source>
</evidence>
<dbReference type="AlphaFoldDB" id="A0A914QWM3"/>